<proteinExistence type="predicted"/>
<dbReference type="InterPro" id="IPR000835">
    <property type="entry name" value="HTH_MarR-typ"/>
</dbReference>
<evidence type="ECO:0000313" key="5">
    <source>
        <dbReference type="EMBL" id="BCJ94595.1"/>
    </source>
</evidence>
<evidence type="ECO:0000313" key="6">
    <source>
        <dbReference type="Proteomes" id="UP000515561"/>
    </source>
</evidence>
<dbReference type="Gene3D" id="1.10.10.10">
    <property type="entry name" value="Winged helix-like DNA-binding domain superfamily/Winged helix DNA-binding domain"/>
    <property type="match status" value="1"/>
</dbReference>
<dbReference type="PANTHER" id="PTHR42756">
    <property type="entry name" value="TRANSCRIPTIONAL REGULATOR, MARR"/>
    <property type="match status" value="1"/>
</dbReference>
<dbReference type="PRINTS" id="PR00598">
    <property type="entry name" value="HTHMARR"/>
</dbReference>
<gene>
    <name evidence="5" type="ORF">acsn021_21640</name>
</gene>
<dbReference type="PANTHER" id="PTHR42756:SF1">
    <property type="entry name" value="TRANSCRIPTIONAL REPRESSOR OF EMRAB OPERON"/>
    <property type="match status" value="1"/>
</dbReference>
<evidence type="ECO:0000259" key="4">
    <source>
        <dbReference type="PROSITE" id="PS50995"/>
    </source>
</evidence>
<organism evidence="5 6">
    <name type="scientific">Anaerocolumna cellulosilytica</name>
    <dbReference type="NCBI Taxonomy" id="433286"/>
    <lineage>
        <taxon>Bacteria</taxon>
        <taxon>Bacillati</taxon>
        <taxon>Bacillota</taxon>
        <taxon>Clostridia</taxon>
        <taxon>Lachnospirales</taxon>
        <taxon>Lachnospiraceae</taxon>
        <taxon>Anaerocolumna</taxon>
    </lineage>
</organism>
<dbReference type="AlphaFoldDB" id="A0A6S6R5B0"/>
<dbReference type="Proteomes" id="UP000515561">
    <property type="component" value="Chromosome"/>
</dbReference>
<sequence>MGALMNTNKEQLNKFLVQVFHDILRLEEAALAKGEFKNLSIHEMHVIEAVYDGNREGISSMTDIAARLMVTASTLTTSVKTLEQKGYLIRTKLTEDKRRVNVTTTDLGTRAYYSHKEFHETLIEQVATSLTPEEFTTLTSALSTLHNFFKQ</sequence>
<reference evidence="5 6" key="1">
    <citation type="journal article" date="2016" name="Int. J. Syst. Evol. Microbiol.">
        <title>Descriptions of Anaerotaenia torta gen. nov., sp. nov. and Anaerocolumna cellulosilytica gen. nov., sp. nov. isolated from a methanogenic reactor of cattle waste.</title>
        <authorList>
            <person name="Uek A."/>
            <person name="Ohtaki Y."/>
            <person name="Kaku N."/>
            <person name="Ueki K."/>
        </authorList>
    </citation>
    <scope>NUCLEOTIDE SEQUENCE [LARGE SCALE GENOMIC DNA]</scope>
    <source>
        <strain evidence="5 6">SN021</strain>
    </source>
</reference>
<evidence type="ECO:0000256" key="2">
    <source>
        <dbReference type="ARBA" id="ARBA00023125"/>
    </source>
</evidence>
<keyword evidence="3" id="KW-0804">Transcription</keyword>
<evidence type="ECO:0000256" key="1">
    <source>
        <dbReference type="ARBA" id="ARBA00023015"/>
    </source>
</evidence>
<name>A0A6S6R5B0_9FIRM</name>
<dbReference type="SUPFAM" id="SSF46785">
    <property type="entry name" value="Winged helix' DNA-binding domain"/>
    <property type="match status" value="1"/>
</dbReference>
<accession>A0A6S6R5B0</accession>
<dbReference type="InterPro" id="IPR036388">
    <property type="entry name" value="WH-like_DNA-bd_sf"/>
</dbReference>
<protein>
    <submittedName>
        <fullName evidence="5">Transcriptional regulator</fullName>
    </submittedName>
</protein>
<keyword evidence="6" id="KW-1185">Reference proteome</keyword>
<dbReference type="InterPro" id="IPR036390">
    <property type="entry name" value="WH_DNA-bd_sf"/>
</dbReference>
<dbReference type="PROSITE" id="PS50995">
    <property type="entry name" value="HTH_MARR_2"/>
    <property type="match status" value="1"/>
</dbReference>
<dbReference type="GO" id="GO:0003700">
    <property type="term" value="F:DNA-binding transcription factor activity"/>
    <property type="evidence" value="ECO:0007669"/>
    <property type="project" value="InterPro"/>
</dbReference>
<dbReference type="KEGG" id="acel:acsn021_21640"/>
<keyword evidence="2" id="KW-0238">DNA-binding</keyword>
<dbReference type="SMART" id="SM00347">
    <property type="entry name" value="HTH_MARR"/>
    <property type="match status" value="1"/>
</dbReference>
<dbReference type="GO" id="GO:0003677">
    <property type="term" value="F:DNA binding"/>
    <property type="evidence" value="ECO:0007669"/>
    <property type="project" value="UniProtKB-KW"/>
</dbReference>
<feature type="domain" description="HTH marR-type" evidence="4">
    <location>
        <begin position="9"/>
        <end position="147"/>
    </location>
</feature>
<dbReference type="EMBL" id="AP023367">
    <property type="protein sequence ID" value="BCJ94595.1"/>
    <property type="molecule type" value="Genomic_DNA"/>
</dbReference>
<keyword evidence="1" id="KW-0805">Transcription regulation</keyword>
<evidence type="ECO:0000256" key="3">
    <source>
        <dbReference type="ARBA" id="ARBA00023163"/>
    </source>
</evidence>
<dbReference type="Pfam" id="PF01047">
    <property type="entry name" value="MarR"/>
    <property type="match status" value="1"/>
</dbReference>